<dbReference type="GO" id="GO:0050660">
    <property type="term" value="F:flavin adenine dinucleotide binding"/>
    <property type="evidence" value="ECO:0007669"/>
    <property type="project" value="InterPro"/>
</dbReference>
<accession>A0AAF0J409</accession>
<proteinExistence type="inferred from homology"/>
<sequence length="389" mass="42880">MAPALRIAVVGAGSAGLAAAQQCRAVARAYNKSIELVVFERRSGVGGLWQYESNPGPCDVRVPLSSPAPGAAGYAVRPTDALCPSAMYEDLRTNIPSPVMQFRDIPFPRGTALFPIRAEVLAYLERFANNEDLLPLIHFDTDVVHAQKSGRHWHLTTRQLCPPYTTRTWKVDCIVAAQGRCNVPNIPVIPGLHHFPGRQMHSAWYRYPDDLHARRILIVGNSSSGADIARELCGGAVRTWTSAGSAPVDCVYHSYANVDQAPPMDYDPRDPESPAWCRKIQVVGPIDHVETDGTIVMQGGERLADIDLIVWATGFLYQVPFLFLPEAPLVVRDAHTRTAPDVHAASVLHHLDDWMLFYKADATLCFLGLPNRIVPFPLTQLQARYVPHG</sequence>
<keyword evidence="3" id="KW-0274">FAD</keyword>
<dbReference type="AlphaFoldDB" id="A0AAF0J409"/>
<keyword evidence="4" id="KW-0521">NADP</keyword>
<dbReference type="EMBL" id="CP119895">
    <property type="protein sequence ID" value="WFD27443.1"/>
    <property type="molecule type" value="Genomic_DNA"/>
</dbReference>
<dbReference type="PIRSF" id="PIRSF000332">
    <property type="entry name" value="FMO"/>
    <property type="match status" value="1"/>
</dbReference>
<dbReference type="PANTHER" id="PTHR23023">
    <property type="entry name" value="DIMETHYLANILINE MONOOXYGENASE"/>
    <property type="match status" value="1"/>
</dbReference>
<evidence type="ECO:0000256" key="4">
    <source>
        <dbReference type="ARBA" id="ARBA00022857"/>
    </source>
</evidence>
<dbReference type="Pfam" id="PF00743">
    <property type="entry name" value="FMO-like"/>
    <property type="match status" value="1"/>
</dbReference>
<keyword evidence="2" id="KW-0285">Flavoprotein</keyword>
<dbReference type="Gene3D" id="3.50.50.60">
    <property type="entry name" value="FAD/NAD(P)-binding domain"/>
    <property type="match status" value="2"/>
</dbReference>
<keyword evidence="6" id="KW-0503">Monooxygenase</keyword>
<dbReference type="Pfam" id="PF13450">
    <property type="entry name" value="NAD_binding_8"/>
    <property type="match status" value="1"/>
</dbReference>
<gene>
    <name evidence="6" type="primary">FMO1_2</name>
    <name evidence="6" type="ORF">MNAN1_002440</name>
</gene>
<comment type="similarity">
    <text evidence="1">Belongs to the FMO family.</text>
</comment>
<evidence type="ECO:0000256" key="5">
    <source>
        <dbReference type="ARBA" id="ARBA00023002"/>
    </source>
</evidence>
<dbReference type="InterPro" id="IPR050346">
    <property type="entry name" value="FMO-like"/>
</dbReference>
<evidence type="ECO:0000256" key="3">
    <source>
        <dbReference type="ARBA" id="ARBA00022827"/>
    </source>
</evidence>
<organism evidence="6 7">
    <name type="scientific">Malassezia nana</name>
    <dbReference type="NCBI Taxonomy" id="180528"/>
    <lineage>
        <taxon>Eukaryota</taxon>
        <taxon>Fungi</taxon>
        <taxon>Dikarya</taxon>
        <taxon>Basidiomycota</taxon>
        <taxon>Ustilaginomycotina</taxon>
        <taxon>Malasseziomycetes</taxon>
        <taxon>Malasseziales</taxon>
        <taxon>Malasseziaceae</taxon>
        <taxon>Malassezia</taxon>
    </lineage>
</organism>
<evidence type="ECO:0000256" key="2">
    <source>
        <dbReference type="ARBA" id="ARBA00022630"/>
    </source>
</evidence>
<dbReference type="GO" id="GO:0050661">
    <property type="term" value="F:NADP binding"/>
    <property type="evidence" value="ECO:0007669"/>
    <property type="project" value="InterPro"/>
</dbReference>
<dbReference type="InterPro" id="IPR036188">
    <property type="entry name" value="FAD/NAD-bd_sf"/>
</dbReference>
<evidence type="ECO:0000256" key="1">
    <source>
        <dbReference type="ARBA" id="ARBA00009183"/>
    </source>
</evidence>
<dbReference type="InterPro" id="IPR000960">
    <property type="entry name" value="Flavin_mOase"/>
</dbReference>
<dbReference type="InterPro" id="IPR020946">
    <property type="entry name" value="Flavin_mOase-like"/>
</dbReference>
<dbReference type="Proteomes" id="UP001213623">
    <property type="component" value="Chromosome 4"/>
</dbReference>
<reference evidence="6" key="1">
    <citation type="submission" date="2023-03" db="EMBL/GenBank/DDBJ databases">
        <title>Mating type loci evolution in Malassezia.</title>
        <authorList>
            <person name="Coelho M.A."/>
        </authorList>
    </citation>
    <scope>NUCLEOTIDE SEQUENCE</scope>
    <source>
        <strain evidence="6">CBS 9557</strain>
    </source>
</reference>
<dbReference type="SUPFAM" id="SSF51905">
    <property type="entry name" value="FAD/NAD(P)-binding domain"/>
    <property type="match status" value="1"/>
</dbReference>
<evidence type="ECO:0000313" key="6">
    <source>
        <dbReference type="EMBL" id="WFD27443.1"/>
    </source>
</evidence>
<keyword evidence="5" id="KW-0560">Oxidoreductase</keyword>
<evidence type="ECO:0000313" key="7">
    <source>
        <dbReference type="Proteomes" id="UP001213623"/>
    </source>
</evidence>
<name>A0AAF0J409_9BASI</name>
<keyword evidence="7" id="KW-1185">Reference proteome</keyword>
<protein>
    <submittedName>
        <fullName evidence="6">Monooxygenase</fullName>
    </submittedName>
</protein>
<dbReference type="GO" id="GO:0004499">
    <property type="term" value="F:N,N-dimethylaniline monooxygenase activity"/>
    <property type="evidence" value="ECO:0007669"/>
    <property type="project" value="InterPro"/>
</dbReference>